<sequence>MAENFSYNFQDSMDKLWFHQNILFWEPSGINFQSLVRSTKAAAASPTLLSNKSSSTENGPVHKEKMPMELNIAGDQPLFQLQAPRRSTTHESHPSAACFDAGSPSKHRPKIPKKAKNLKSLSELENYELKGFADLGFMFHKEILSPQLINILPGLQRLKAKCGDTEETREVDEGHVKRPYLSEAWSTRRADSPPLDPQILFKPQQAEMQNHLRFWARNVASMIRHDHDAY</sequence>
<evidence type="ECO:0000256" key="1">
    <source>
        <dbReference type="SAM" id="MobiDB-lite"/>
    </source>
</evidence>
<dbReference type="PANTHER" id="PTHR33785">
    <property type="entry name" value="OS06G0550800 PROTEIN"/>
    <property type="match status" value="1"/>
</dbReference>
<dbReference type="GeneID" id="109723868"/>
<dbReference type="PANTHER" id="PTHR33785:SF2">
    <property type="entry name" value="DUF1685 DOMAIN-CONTAINING PROTEIN"/>
    <property type="match status" value="1"/>
</dbReference>
<dbReference type="OrthoDB" id="1918258at2759"/>
<evidence type="ECO:0000313" key="2">
    <source>
        <dbReference type="Proteomes" id="UP000515123"/>
    </source>
</evidence>
<dbReference type="AlphaFoldDB" id="A0A6P5GR63"/>
<proteinExistence type="predicted"/>
<keyword evidence="2" id="KW-1185">Reference proteome</keyword>
<reference evidence="3" key="2">
    <citation type="submission" date="2025-08" db="UniProtKB">
        <authorList>
            <consortium name="RefSeq"/>
        </authorList>
    </citation>
    <scope>IDENTIFICATION</scope>
    <source>
        <tissue evidence="3">Leaf</tissue>
    </source>
</reference>
<protein>
    <submittedName>
        <fullName evidence="3">Uncharacterized protein LOC109723868</fullName>
    </submittedName>
</protein>
<gene>
    <name evidence="3" type="primary">LOC109723868</name>
</gene>
<feature type="region of interest" description="Disordered" evidence="1">
    <location>
        <begin position="84"/>
        <end position="112"/>
    </location>
</feature>
<reference evidence="2" key="1">
    <citation type="journal article" date="2015" name="Nat. Genet.">
        <title>The pineapple genome and the evolution of CAM photosynthesis.</title>
        <authorList>
            <person name="Ming R."/>
            <person name="VanBuren R."/>
            <person name="Wai C.M."/>
            <person name="Tang H."/>
            <person name="Schatz M.C."/>
            <person name="Bowers J.E."/>
            <person name="Lyons E."/>
            <person name="Wang M.L."/>
            <person name="Chen J."/>
            <person name="Biggers E."/>
            <person name="Zhang J."/>
            <person name="Huang L."/>
            <person name="Zhang L."/>
            <person name="Miao W."/>
            <person name="Zhang J."/>
            <person name="Ye Z."/>
            <person name="Miao C."/>
            <person name="Lin Z."/>
            <person name="Wang H."/>
            <person name="Zhou H."/>
            <person name="Yim W.C."/>
            <person name="Priest H.D."/>
            <person name="Zheng C."/>
            <person name="Woodhouse M."/>
            <person name="Edger P.P."/>
            <person name="Guyot R."/>
            <person name="Guo H.B."/>
            <person name="Guo H."/>
            <person name="Zheng G."/>
            <person name="Singh R."/>
            <person name="Sharma A."/>
            <person name="Min X."/>
            <person name="Zheng Y."/>
            <person name="Lee H."/>
            <person name="Gurtowski J."/>
            <person name="Sedlazeck F.J."/>
            <person name="Harkess A."/>
            <person name="McKain M.R."/>
            <person name="Liao Z."/>
            <person name="Fang J."/>
            <person name="Liu J."/>
            <person name="Zhang X."/>
            <person name="Zhang Q."/>
            <person name="Hu W."/>
            <person name="Qin Y."/>
            <person name="Wang K."/>
            <person name="Chen L.Y."/>
            <person name="Shirley N."/>
            <person name="Lin Y.R."/>
            <person name="Liu L.Y."/>
            <person name="Hernandez A.G."/>
            <person name="Wright C.L."/>
            <person name="Bulone V."/>
            <person name="Tuskan G.A."/>
            <person name="Heath K."/>
            <person name="Zee F."/>
            <person name="Moore P.H."/>
            <person name="Sunkar R."/>
            <person name="Leebens-Mack J.H."/>
            <person name="Mockler T."/>
            <person name="Bennetzen J.L."/>
            <person name="Freeling M."/>
            <person name="Sankoff D."/>
            <person name="Paterson A.H."/>
            <person name="Zhu X."/>
            <person name="Yang X."/>
            <person name="Smith J.A."/>
            <person name="Cushman J.C."/>
            <person name="Paull R.E."/>
            <person name="Yu Q."/>
        </authorList>
    </citation>
    <scope>NUCLEOTIDE SEQUENCE [LARGE SCALE GENOMIC DNA]</scope>
    <source>
        <strain evidence="2">cv. F153</strain>
    </source>
</reference>
<dbReference type="Proteomes" id="UP000515123">
    <property type="component" value="Linkage group 18"/>
</dbReference>
<dbReference type="RefSeq" id="XP_020107945.1">
    <property type="nucleotide sequence ID" value="XM_020252356.1"/>
</dbReference>
<accession>A0A6P5GR63</accession>
<organism evidence="2 3">
    <name type="scientific">Ananas comosus</name>
    <name type="common">Pineapple</name>
    <name type="synonym">Ananas ananas</name>
    <dbReference type="NCBI Taxonomy" id="4615"/>
    <lineage>
        <taxon>Eukaryota</taxon>
        <taxon>Viridiplantae</taxon>
        <taxon>Streptophyta</taxon>
        <taxon>Embryophyta</taxon>
        <taxon>Tracheophyta</taxon>
        <taxon>Spermatophyta</taxon>
        <taxon>Magnoliopsida</taxon>
        <taxon>Liliopsida</taxon>
        <taxon>Poales</taxon>
        <taxon>Bromeliaceae</taxon>
        <taxon>Bromelioideae</taxon>
        <taxon>Ananas</taxon>
    </lineage>
</organism>
<evidence type="ECO:0000313" key="3">
    <source>
        <dbReference type="RefSeq" id="XP_020107945.1"/>
    </source>
</evidence>
<name>A0A6P5GR63_ANACO</name>